<comment type="caution">
    <text evidence="4">The sequence shown here is derived from an EMBL/GenBank/DDBJ whole genome shotgun (WGS) entry which is preliminary data.</text>
</comment>
<keyword evidence="3" id="KW-1133">Transmembrane helix</keyword>
<reference evidence="4" key="1">
    <citation type="submission" date="2013-08" db="EMBL/GenBank/DDBJ databases">
        <authorList>
            <person name="Mendez C."/>
            <person name="Richter M."/>
            <person name="Ferrer M."/>
            <person name="Sanchez J."/>
        </authorList>
    </citation>
    <scope>NUCLEOTIDE SEQUENCE</scope>
</reference>
<dbReference type="EMBL" id="AUZX01013917">
    <property type="protein sequence ID" value="EQD34082.1"/>
    <property type="molecule type" value="Genomic_DNA"/>
</dbReference>
<organism evidence="4">
    <name type="scientific">mine drainage metagenome</name>
    <dbReference type="NCBI Taxonomy" id="410659"/>
    <lineage>
        <taxon>unclassified sequences</taxon>
        <taxon>metagenomes</taxon>
        <taxon>ecological metagenomes</taxon>
    </lineage>
</organism>
<proteinExistence type="inferred from homology"/>
<dbReference type="GO" id="GO:0016491">
    <property type="term" value="F:oxidoreductase activity"/>
    <property type="evidence" value="ECO:0007669"/>
    <property type="project" value="UniProtKB-KW"/>
</dbReference>
<evidence type="ECO:0000256" key="1">
    <source>
        <dbReference type="ARBA" id="ARBA00005466"/>
    </source>
</evidence>
<evidence type="ECO:0000256" key="3">
    <source>
        <dbReference type="SAM" id="Phobius"/>
    </source>
</evidence>
<dbReference type="InterPro" id="IPR016169">
    <property type="entry name" value="FAD-bd_PCMH_sub2"/>
</dbReference>
<dbReference type="PANTHER" id="PTHR13878">
    <property type="entry name" value="GULONOLACTONE OXIDASE"/>
    <property type="match status" value="1"/>
</dbReference>
<keyword evidence="2" id="KW-0560">Oxidoreductase</keyword>
<feature type="transmembrane region" description="Helical" evidence="3">
    <location>
        <begin position="48"/>
        <end position="70"/>
    </location>
</feature>
<dbReference type="InterPro" id="IPR036318">
    <property type="entry name" value="FAD-bd_PCMH-like_sf"/>
</dbReference>
<evidence type="ECO:0000313" key="4">
    <source>
        <dbReference type="EMBL" id="EQD34082.1"/>
    </source>
</evidence>
<protein>
    <submittedName>
        <fullName evidence="4">Oxidoreductase</fullName>
    </submittedName>
</protein>
<keyword evidence="3" id="KW-0472">Membrane</keyword>
<sequence length="162" mass="17013">MSLGGAVASDVHGKNHHRDGSFAAHVLSMHLVTPTGAHTVSRREDPDLFWATMGGMGLTGVVTALTLQLLAVSSDRVRVDTDRFDDLDAVMAAMAEGDDAYRYSVAWVDCMTRGSHMGRAILTRGDHADAADLDPGAATLAAPRPARLAVPLTAPSGLLNPL</sequence>
<accession>T0YQQ9</accession>
<reference evidence="4" key="2">
    <citation type="journal article" date="2014" name="ISME J.">
        <title>Microbial stratification in low pH oxic and suboxic macroscopic growths along an acid mine drainage.</title>
        <authorList>
            <person name="Mendez-Garcia C."/>
            <person name="Mesa V."/>
            <person name="Sprenger R.R."/>
            <person name="Richter M."/>
            <person name="Diez M.S."/>
            <person name="Solano J."/>
            <person name="Bargiela R."/>
            <person name="Golyshina O.V."/>
            <person name="Manteca A."/>
            <person name="Ramos J.L."/>
            <person name="Gallego J.R."/>
            <person name="Llorente I."/>
            <person name="Martins Dos Santos V.A."/>
            <person name="Jensen O.N."/>
            <person name="Pelaez A.I."/>
            <person name="Sanchez J."/>
            <person name="Ferrer M."/>
        </authorList>
    </citation>
    <scope>NUCLEOTIDE SEQUENCE</scope>
</reference>
<dbReference type="PANTHER" id="PTHR13878:SF53">
    <property type="entry name" value="CYTOKININ DEHYDROGENASE 6"/>
    <property type="match status" value="1"/>
</dbReference>
<feature type="non-terminal residue" evidence="4">
    <location>
        <position position="162"/>
    </location>
</feature>
<dbReference type="Gene3D" id="3.30.465.10">
    <property type="match status" value="1"/>
</dbReference>
<keyword evidence="3" id="KW-0812">Transmembrane</keyword>
<dbReference type="AlphaFoldDB" id="T0YQQ9"/>
<evidence type="ECO:0000256" key="2">
    <source>
        <dbReference type="ARBA" id="ARBA00023002"/>
    </source>
</evidence>
<name>T0YQQ9_9ZZZZ</name>
<dbReference type="InterPro" id="IPR050432">
    <property type="entry name" value="FAD-linked_Oxidoreductases_BP"/>
</dbReference>
<dbReference type="GO" id="GO:0050660">
    <property type="term" value="F:flavin adenine dinucleotide binding"/>
    <property type="evidence" value="ECO:0007669"/>
    <property type="project" value="InterPro"/>
</dbReference>
<comment type="similarity">
    <text evidence="1">Belongs to the oxygen-dependent FAD-linked oxidoreductase family.</text>
</comment>
<dbReference type="SUPFAM" id="SSF56176">
    <property type="entry name" value="FAD-binding/transporter-associated domain-like"/>
    <property type="match status" value="1"/>
</dbReference>
<gene>
    <name evidence="4" type="ORF">B1A_18866</name>
</gene>